<dbReference type="Pfam" id="PF00005">
    <property type="entry name" value="ABC_tran"/>
    <property type="match status" value="2"/>
</dbReference>
<keyword evidence="8" id="KW-1185">Reference proteome</keyword>
<evidence type="ECO:0000256" key="3">
    <source>
        <dbReference type="ARBA" id="ARBA00022741"/>
    </source>
</evidence>
<feature type="region of interest" description="Disordered" evidence="5">
    <location>
        <begin position="1"/>
        <end position="33"/>
    </location>
</feature>
<dbReference type="PANTHER" id="PTHR43790:SF9">
    <property type="entry name" value="GALACTOFURANOSE TRANSPORTER ATP-BINDING PROTEIN YTFR"/>
    <property type="match status" value="1"/>
</dbReference>
<dbReference type="GO" id="GO:0005524">
    <property type="term" value="F:ATP binding"/>
    <property type="evidence" value="ECO:0007669"/>
    <property type="project" value="UniProtKB-KW"/>
</dbReference>
<evidence type="ECO:0000256" key="5">
    <source>
        <dbReference type="SAM" id="MobiDB-lite"/>
    </source>
</evidence>
<dbReference type="InterPro" id="IPR003593">
    <property type="entry name" value="AAA+_ATPase"/>
</dbReference>
<feature type="domain" description="ABC transporter" evidence="6">
    <location>
        <begin position="36"/>
        <end position="272"/>
    </location>
</feature>
<dbReference type="Proteomes" id="UP000614047">
    <property type="component" value="Unassembled WGS sequence"/>
</dbReference>
<sequence length="533" mass="55647">MRALRHENTPPGSAAGSAAGRSAGSAAARHRPGAAVTCRDVTVRFGDFTALDGVTATFPPGRVHAIVGQNGAGKTTFARVLAGLVEPAAGTVRVGEHRLAGGDVGESRRQGVELVHQHFALPADFTVAQALELFNDEPRPLGGFSKARLHRRARTLLENAGTEVEPDALIGRLPIETTQAVEIARALASGPRVLVLDEPTAVLPPPAMRGLFDRLRALAADGMCVIVVLHKLDEVFAVADTAAALRAGRLVLEPTPIGELEPAVLARAIIGDASIEEVPAVADPAPDAPAVLSASGLSARSSAHDAAADEVSLEIRRGEIVGIAGVEGNGQRSLVEAIVGVTPLRGGSVSLAGADVSGDPVRHRRGRGLRVIPFERNVEGVSLSSALWENHAAMRSGGDGLLLNPRALREHCRQALDRWRVAYRTETQPAGSLSGGNVQKTILAREITGDVTVLIAAYPTRGLDIAAARDVRAALVDAAASGAAVLVVSADLEEMFEVCHRVLVMFGGRVVAGFDRPFDLDRVGEAMVRGEGR</sequence>
<keyword evidence="7" id="KW-0762">Sugar transport</keyword>
<organism evidence="7 8">
    <name type="scientific">Actinomadura viridis</name>
    <dbReference type="NCBI Taxonomy" id="58110"/>
    <lineage>
        <taxon>Bacteria</taxon>
        <taxon>Bacillati</taxon>
        <taxon>Actinomycetota</taxon>
        <taxon>Actinomycetes</taxon>
        <taxon>Streptosporangiales</taxon>
        <taxon>Thermomonosporaceae</taxon>
        <taxon>Actinomadura</taxon>
    </lineage>
</organism>
<evidence type="ECO:0000256" key="2">
    <source>
        <dbReference type="ARBA" id="ARBA00022737"/>
    </source>
</evidence>
<comment type="caution">
    <text evidence="7">The sequence shown here is derived from an EMBL/GenBank/DDBJ whole genome shotgun (WGS) entry which is preliminary data.</text>
</comment>
<dbReference type="InterPro" id="IPR050107">
    <property type="entry name" value="ABC_carbohydrate_import_ATPase"/>
</dbReference>
<dbReference type="EMBL" id="JADOUA010000001">
    <property type="protein sequence ID" value="MBG6091478.1"/>
    <property type="molecule type" value="Genomic_DNA"/>
</dbReference>
<dbReference type="SUPFAM" id="SSF52540">
    <property type="entry name" value="P-loop containing nucleoside triphosphate hydrolases"/>
    <property type="match status" value="2"/>
</dbReference>
<keyword evidence="2" id="KW-0677">Repeat</keyword>
<feature type="compositionally biased region" description="Low complexity" evidence="5">
    <location>
        <begin position="10"/>
        <end position="27"/>
    </location>
</feature>
<keyword evidence="1" id="KW-0813">Transport</keyword>
<keyword evidence="3" id="KW-0547">Nucleotide-binding</keyword>
<dbReference type="RefSeq" id="WP_197013780.1">
    <property type="nucleotide sequence ID" value="NZ_BAABES010000019.1"/>
</dbReference>
<dbReference type="InterPro" id="IPR027417">
    <property type="entry name" value="P-loop_NTPase"/>
</dbReference>
<proteinExistence type="predicted"/>
<evidence type="ECO:0000313" key="8">
    <source>
        <dbReference type="Proteomes" id="UP000614047"/>
    </source>
</evidence>
<evidence type="ECO:0000256" key="1">
    <source>
        <dbReference type="ARBA" id="ARBA00022448"/>
    </source>
</evidence>
<dbReference type="PROSITE" id="PS50893">
    <property type="entry name" value="ABC_TRANSPORTER_2"/>
    <property type="match status" value="2"/>
</dbReference>
<feature type="domain" description="ABC transporter" evidence="6">
    <location>
        <begin position="292"/>
        <end position="532"/>
    </location>
</feature>
<dbReference type="InterPro" id="IPR003439">
    <property type="entry name" value="ABC_transporter-like_ATP-bd"/>
</dbReference>
<dbReference type="CDD" id="cd03215">
    <property type="entry name" value="ABC_Carb_Monos_II"/>
    <property type="match status" value="1"/>
</dbReference>
<reference evidence="7" key="1">
    <citation type="submission" date="2020-11" db="EMBL/GenBank/DDBJ databases">
        <title>Sequencing the genomes of 1000 actinobacteria strains.</title>
        <authorList>
            <person name="Klenk H.-P."/>
        </authorList>
    </citation>
    <scope>NUCLEOTIDE SEQUENCE</scope>
    <source>
        <strain evidence="7">DSM 43175</strain>
    </source>
</reference>
<evidence type="ECO:0000256" key="4">
    <source>
        <dbReference type="ARBA" id="ARBA00022840"/>
    </source>
</evidence>
<dbReference type="AlphaFoldDB" id="A0A931DRQ1"/>
<dbReference type="CDD" id="cd03216">
    <property type="entry name" value="ABC_Carb_Monos_I"/>
    <property type="match status" value="1"/>
</dbReference>
<evidence type="ECO:0000259" key="6">
    <source>
        <dbReference type="PROSITE" id="PS50893"/>
    </source>
</evidence>
<dbReference type="SMART" id="SM00382">
    <property type="entry name" value="AAA"/>
    <property type="match status" value="1"/>
</dbReference>
<gene>
    <name evidence="7" type="ORF">IW256_005591</name>
</gene>
<dbReference type="Gene3D" id="3.40.50.300">
    <property type="entry name" value="P-loop containing nucleotide triphosphate hydrolases"/>
    <property type="match status" value="2"/>
</dbReference>
<evidence type="ECO:0000313" key="7">
    <source>
        <dbReference type="EMBL" id="MBG6091478.1"/>
    </source>
</evidence>
<name>A0A931DRQ1_9ACTN</name>
<dbReference type="GO" id="GO:0016887">
    <property type="term" value="F:ATP hydrolysis activity"/>
    <property type="evidence" value="ECO:0007669"/>
    <property type="project" value="InterPro"/>
</dbReference>
<dbReference type="PANTHER" id="PTHR43790">
    <property type="entry name" value="CARBOHYDRATE TRANSPORT ATP-BINDING PROTEIN MG119-RELATED"/>
    <property type="match status" value="1"/>
</dbReference>
<protein>
    <submittedName>
        <fullName evidence="7">Simple sugar transport system ATP-binding protein</fullName>
    </submittedName>
</protein>
<keyword evidence="4 7" id="KW-0067">ATP-binding</keyword>
<accession>A0A931DRQ1</accession>